<reference evidence="2 3" key="1">
    <citation type="submission" date="2020-01" db="EMBL/GenBank/DDBJ databases">
        <title>Identification and distribution of gene clusters putatively required for synthesis of sphingolipid metabolism inhibitors in phylogenetically diverse species of the filamentous fungus Fusarium.</title>
        <authorList>
            <person name="Kim H.-S."/>
            <person name="Busman M."/>
            <person name="Brown D.W."/>
            <person name="Divon H."/>
            <person name="Uhlig S."/>
            <person name="Proctor R.H."/>
        </authorList>
    </citation>
    <scope>NUCLEOTIDE SEQUENCE [LARGE SCALE GENOMIC DNA]</scope>
    <source>
        <strain evidence="2 3">NRRL 20459</strain>
    </source>
</reference>
<dbReference type="EMBL" id="JAADYS010000467">
    <property type="protein sequence ID" value="KAF4469503.1"/>
    <property type="molecule type" value="Genomic_DNA"/>
</dbReference>
<feature type="compositionally biased region" description="Basic and acidic residues" evidence="1">
    <location>
        <begin position="99"/>
        <end position="115"/>
    </location>
</feature>
<evidence type="ECO:0000256" key="1">
    <source>
        <dbReference type="SAM" id="MobiDB-lite"/>
    </source>
</evidence>
<feature type="compositionally biased region" description="Basic residues" evidence="1">
    <location>
        <begin position="1"/>
        <end position="12"/>
    </location>
</feature>
<name>A0A8H4PFU8_9HYPO</name>
<organism evidence="2 3">
    <name type="scientific">Fusarium albosuccineum</name>
    <dbReference type="NCBI Taxonomy" id="1237068"/>
    <lineage>
        <taxon>Eukaryota</taxon>
        <taxon>Fungi</taxon>
        <taxon>Dikarya</taxon>
        <taxon>Ascomycota</taxon>
        <taxon>Pezizomycotina</taxon>
        <taxon>Sordariomycetes</taxon>
        <taxon>Hypocreomycetidae</taxon>
        <taxon>Hypocreales</taxon>
        <taxon>Nectriaceae</taxon>
        <taxon>Fusarium</taxon>
        <taxon>Fusarium decemcellulare species complex</taxon>
    </lineage>
</organism>
<feature type="compositionally biased region" description="Basic and acidic residues" evidence="1">
    <location>
        <begin position="137"/>
        <end position="180"/>
    </location>
</feature>
<comment type="caution">
    <text evidence="2">The sequence shown here is derived from an EMBL/GenBank/DDBJ whole genome shotgun (WGS) entry which is preliminary data.</text>
</comment>
<proteinExistence type="predicted"/>
<dbReference type="OrthoDB" id="3539922at2759"/>
<evidence type="ECO:0000313" key="2">
    <source>
        <dbReference type="EMBL" id="KAF4469503.1"/>
    </source>
</evidence>
<evidence type="ECO:0000313" key="3">
    <source>
        <dbReference type="Proteomes" id="UP000554235"/>
    </source>
</evidence>
<feature type="compositionally biased region" description="Low complexity" evidence="1">
    <location>
        <begin position="289"/>
        <end position="301"/>
    </location>
</feature>
<dbReference type="AlphaFoldDB" id="A0A8H4PFU8"/>
<keyword evidence="3" id="KW-1185">Reference proteome</keyword>
<dbReference type="Proteomes" id="UP000554235">
    <property type="component" value="Unassembled WGS sequence"/>
</dbReference>
<feature type="region of interest" description="Disordered" evidence="1">
    <location>
        <begin position="1"/>
        <end position="317"/>
    </location>
</feature>
<gene>
    <name evidence="2" type="ORF">FALBO_3594</name>
</gene>
<sequence length="422" mass="47307">MAYYRPQRHQARPSRFDDDYIAAQPGNAYDPYDDSDPYAPRDRYPSAPLSPPRSPPRRHKSERRRRRPSPGPGPNYPDEPMMASRHPEPRARPRQYVPDPDRRGRSAGPDRRSRELSPPPFGPPPDSPRRKARSARPAREPRYEPEPRFEREHRPKEPRSGRDIPVRSKRDRRAEKEQRSGRGAPMNDPYEQDPYARGPPPGQYPDEPRGRRAKTWAPEPDEPRHSRNGMPPSPRSRSRPRGRASRHPGSDDDDFYAAGAGAGAAGAAGAAAARGRRRPRSQDRDYRGRAPARSPSRGRPPNTQKTRGGNKARRNSMPAITKERAMSWWNNPLVQAGARTAFTAGAQAAMKSRGDSGAWIGPKGAKVATAALGAALVDGFMQQKHPDSMRQKMMRHGVDLAQEGAVHVPEHHGHSSRSRHRH</sequence>
<protein>
    <submittedName>
        <fullName evidence="2">Uncharacterized protein</fullName>
    </submittedName>
</protein>
<accession>A0A8H4PFU8</accession>
<feature type="compositionally biased region" description="Basic residues" evidence="1">
    <location>
        <begin position="236"/>
        <end position="246"/>
    </location>
</feature>
<feature type="compositionally biased region" description="Pro residues" evidence="1">
    <location>
        <begin position="117"/>
        <end position="126"/>
    </location>
</feature>
<feature type="compositionally biased region" description="Basic residues" evidence="1">
    <location>
        <begin position="55"/>
        <end position="68"/>
    </location>
</feature>